<organism evidence="1 2">
    <name type="scientific">Crenobacter intestini</name>
    <dbReference type="NCBI Taxonomy" id="2563443"/>
    <lineage>
        <taxon>Bacteria</taxon>
        <taxon>Pseudomonadati</taxon>
        <taxon>Pseudomonadota</taxon>
        <taxon>Betaproteobacteria</taxon>
        <taxon>Neisseriales</taxon>
        <taxon>Neisseriaceae</taxon>
        <taxon>Crenobacter</taxon>
    </lineage>
</organism>
<dbReference type="Proteomes" id="UP000308891">
    <property type="component" value="Unassembled WGS sequence"/>
</dbReference>
<dbReference type="EMBL" id="STGJ01000014">
    <property type="protein sequence ID" value="TIC80328.1"/>
    <property type="molecule type" value="Genomic_DNA"/>
</dbReference>
<proteinExistence type="predicted"/>
<name>A0A4T0UNN7_9NEIS</name>
<comment type="caution">
    <text evidence="1">The sequence shown here is derived from an EMBL/GenBank/DDBJ whole genome shotgun (WGS) entry which is preliminary data.</text>
</comment>
<evidence type="ECO:0000313" key="2">
    <source>
        <dbReference type="Proteomes" id="UP000308891"/>
    </source>
</evidence>
<dbReference type="AlphaFoldDB" id="A0A4T0UNN7"/>
<keyword evidence="2" id="KW-1185">Reference proteome</keyword>
<protein>
    <recommendedName>
        <fullName evidence="3">Peptidase C39-like domain-containing protein</fullName>
    </recommendedName>
</protein>
<reference evidence="1 2" key="1">
    <citation type="submission" date="2019-04" db="EMBL/GenBank/DDBJ databases">
        <title>Crenobacter sp. nov.</title>
        <authorList>
            <person name="Shi S."/>
        </authorList>
    </citation>
    <scope>NUCLEOTIDE SEQUENCE [LARGE SCALE GENOMIC DNA]</scope>
    <source>
        <strain evidence="1 2">GY 70310</strain>
    </source>
</reference>
<sequence length="222" mass="24370">MNTMMVSPLLRISESGPVSVKNDDRVHLRQGELDGACGPYCMVSALIALDKMRRERAQNMDQWDGRTREGRFRDALMAFGTLNSEGTSCWDLVWLTDYFKNVGLQAAYVEGSKKTVVNAVSAAVANKQMPILAVDWQGGGAHWLLVVGCQGVRDANGTEQLTHLLCLDPGYETTSISLWNVVIEVFKPNGDSANQGYMSSNHWDASGRAIKCQIRDAVILSA</sequence>
<evidence type="ECO:0000313" key="1">
    <source>
        <dbReference type="EMBL" id="TIC80328.1"/>
    </source>
</evidence>
<evidence type="ECO:0008006" key="3">
    <source>
        <dbReference type="Google" id="ProtNLM"/>
    </source>
</evidence>
<dbReference type="RefSeq" id="WP_136554615.1">
    <property type="nucleotide sequence ID" value="NZ_STGJ01000014.1"/>
</dbReference>
<accession>A0A4T0UNN7</accession>
<dbReference type="OrthoDB" id="7009233at2"/>
<gene>
    <name evidence="1" type="ORF">E5K04_12550</name>
</gene>